<dbReference type="PANTHER" id="PTHR12131">
    <property type="entry name" value="ATP-DEPENDENT RNA AND DNA HELICASE"/>
    <property type="match status" value="1"/>
</dbReference>
<dbReference type="AlphaFoldDB" id="A0A7X2P904"/>
<dbReference type="Proteomes" id="UP000466864">
    <property type="component" value="Unassembled WGS sequence"/>
</dbReference>
<feature type="domain" description="Helicase C-terminal" evidence="6">
    <location>
        <begin position="203"/>
        <end position="368"/>
    </location>
</feature>
<dbReference type="PROSITE" id="PS51194">
    <property type="entry name" value="HELICASE_CTER"/>
    <property type="match status" value="1"/>
</dbReference>
<dbReference type="InterPro" id="IPR027417">
    <property type="entry name" value="P-loop_NTPase"/>
</dbReference>
<dbReference type="GO" id="GO:0016787">
    <property type="term" value="F:hydrolase activity"/>
    <property type="evidence" value="ECO:0007669"/>
    <property type="project" value="UniProtKB-KW"/>
</dbReference>
<name>A0A7X2P904_9FIRM</name>
<dbReference type="InterPro" id="IPR055206">
    <property type="entry name" value="DEXQc_SUV3"/>
</dbReference>
<feature type="compositionally biased region" description="Basic residues" evidence="5">
    <location>
        <begin position="12"/>
        <end position="26"/>
    </location>
</feature>
<evidence type="ECO:0000256" key="1">
    <source>
        <dbReference type="ARBA" id="ARBA00022741"/>
    </source>
</evidence>
<evidence type="ECO:0000313" key="7">
    <source>
        <dbReference type="EMBL" id="MST82429.1"/>
    </source>
</evidence>
<evidence type="ECO:0000256" key="2">
    <source>
        <dbReference type="ARBA" id="ARBA00022801"/>
    </source>
</evidence>
<dbReference type="RefSeq" id="WP_154458342.1">
    <property type="nucleotide sequence ID" value="NZ_VUMV01000006.1"/>
</dbReference>
<dbReference type="GO" id="GO:0005524">
    <property type="term" value="F:ATP binding"/>
    <property type="evidence" value="ECO:0007669"/>
    <property type="project" value="UniProtKB-KW"/>
</dbReference>
<evidence type="ECO:0000256" key="4">
    <source>
        <dbReference type="ARBA" id="ARBA00022840"/>
    </source>
</evidence>
<dbReference type="InterPro" id="IPR014001">
    <property type="entry name" value="Helicase_ATP-bd"/>
</dbReference>
<dbReference type="Pfam" id="PF22527">
    <property type="entry name" value="DEXQc_Suv3"/>
    <property type="match status" value="1"/>
</dbReference>
<dbReference type="Pfam" id="PF00271">
    <property type="entry name" value="Helicase_C"/>
    <property type="match status" value="1"/>
</dbReference>
<organism evidence="7 8">
    <name type="scientific">Bilifractor porci</name>
    <dbReference type="NCBI Taxonomy" id="2606636"/>
    <lineage>
        <taxon>Bacteria</taxon>
        <taxon>Bacillati</taxon>
        <taxon>Bacillota</taxon>
        <taxon>Clostridia</taxon>
        <taxon>Lachnospirales</taxon>
        <taxon>Lachnospiraceae</taxon>
        <taxon>Bilifractor</taxon>
    </lineage>
</organism>
<evidence type="ECO:0000259" key="6">
    <source>
        <dbReference type="PROSITE" id="PS51194"/>
    </source>
</evidence>
<feature type="region of interest" description="Disordered" evidence="5">
    <location>
        <begin position="1"/>
        <end position="26"/>
    </location>
</feature>
<keyword evidence="3" id="KW-0347">Helicase</keyword>
<dbReference type="GO" id="GO:0004386">
    <property type="term" value="F:helicase activity"/>
    <property type="evidence" value="ECO:0007669"/>
    <property type="project" value="UniProtKB-KW"/>
</dbReference>
<dbReference type="Gene3D" id="1.20.272.40">
    <property type="match status" value="1"/>
</dbReference>
<proteinExistence type="predicted"/>
<dbReference type="EMBL" id="VUMV01000006">
    <property type="protein sequence ID" value="MST82429.1"/>
    <property type="molecule type" value="Genomic_DNA"/>
</dbReference>
<gene>
    <name evidence="7" type="ORF">FYJ60_08890</name>
</gene>
<dbReference type="SMART" id="SM00490">
    <property type="entry name" value="HELICc"/>
    <property type="match status" value="1"/>
</dbReference>
<keyword evidence="2" id="KW-0378">Hydrolase</keyword>
<dbReference type="InterPro" id="IPR050699">
    <property type="entry name" value="RNA-DNA_Helicase"/>
</dbReference>
<evidence type="ECO:0000313" key="8">
    <source>
        <dbReference type="Proteomes" id="UP000466864"/>
    </source>
</evidence>
<dbReference type="SUPFAM" id="SSF52540">
    <property type="entry name" value="P-loop containing nucleoside triphosphate hydrolases"/>
    <property type="match status" value="1"/>
</dbReference>
<reference evidence="7 8" key="1">
    <citation type="submission" date="2019-08" db="EMBL/GenBank/DDBJ databases">
        <title>In-depth cultivation of the pig gut microbiome towards novel bacterial diversity and tailored functional studies.</title>
        <authorList>
            <person name="Wylensek D."/>
            <person name="Hitch T.C.A."/>
            <person name="Clavel T."/>
        </authorList>
    </citation>
    <scope>NUCLEOTIDE SEQUENCE [LARGE SCALE GENOMIC DNA]</scope>
    <source>
        <strain evidence="7 8">Oil+RF-744-WCA-WT-13</strain>
    </source>
</reference>
<protein>
    <submittedName>
        <fullName evidence="7">Adenosinetriphosphatase</fullName>
    </submittedName>
</protein>
<dbReference type="PANTHER" id="PTHR12131:SF1">
    <property type="entry name" value="ATP-DEPENDENT RNA HELICASE SUPV3L1, MITOCHONDRIAL-RELATED"/>
    <property type="match status" value="1"/>
</dbReference>
<dbReference type="InterPro" id="IPR001650">
    <property type="entry name" value="Helicase_C-like"/>
</dbReference>
<accession>A0A7X2P904</accession>
<comment type="caution">
    <text evidence="7">The sequence shown here is derived from an EMBL/GenBank/DDBJ whole genome shotgun (WGS) entry which is preliminary data.</text>
</comment>
<dbReference type="SMART" id="SM00487">
    <property type="entry name" value="DEXDc"/>
    <property type="match status" value="1"/>
</dbReference>
<evidence type="ECO:0000256" key="5">
    <source>
        <dbReference type="SAM" id="MobiDB-lite"/>
    </source>
</evidence>
<keyword evidence="8" id="KW-1185">Reference proteome</keyword>
<dbReference type="Gene3D" id="3.40.50.300">
    <property type="entry name" value="P-loop containing nucleotide triphosphate hydrolases"/>
    <property type="match status" value="2"/>
</dbReference>
<evidence type="ECO:0000256" key="3">
    <source>
        <dbReference type="ARBA" id="ARBA00022806"/>
    </source>
</evidence>
<keyword evidence="4" id="KW-0067">ATP-binding</keyword>
<keyword evidence="1" id="KW-0547">Nucleotide-binding</keyword>
<sequence>MSDKKKSYPYWRTKKYNRGKQRKKQEKRLKQERLRQLFNETLLQNPVEMYPEARELHRHFILHVGETNTGKTYEALQDLAGAESGLYLAPLRLLALEVQERLLAEGVECSMTTGEEDDYRIGAHHLSCTVEKMDSAGQFGVGPKVAVIDEAQMLQDPDRGWAWLKAILGLACERIHVCMSPNAELVVEKLIDMCGDTWEVVRHTRDVPLRMENRQFQFPGGVQQHDALVVFSKKKVLSVASELEKHGIKTSVIYGALPYSVRKDEMRKFLEGESSVVVCTDAIGMGMNLPIRRVVFLESEKFDGRDMRPLSMSEVKQIAGRAGRKGQFDEGLVNALSDKKRIRRLLTGQYQPMKYAVMQMPQSLVDLDMPLSEIITNWMKVQDTEFLRKADMRTQLSLARILEKPEFATFMLDKDTQLALVNIPFDSRDHRLLQMWKNLILDYYSEKPMRKFVPVLHRKSTLEDLEEIYRECDLVFSFVRTVQYTEEDLARLVSRKKERVAAMIMQKLSNKNFTRTCRQCGKPLYWNYPFSICQDCFQKNRRKKWDDEDWEDYQD</sequence>